<dbReference type="SUPFAM" id="SSF52091">
    <property type="entry name" value="SpoIIaa-like"/>
    <property type="match status" value="1"/>
</dbReference>
<dbReference type="Pfam" id="PF13466">
    <property type="entry name" value="STAS_2"/>
    <property type="match status" value="1"/>
</dbReference>
<evidence type="ECO:0000313" key="2">
    <source>
        <dbReference type="EMBL" id="GGN04292.1"/>
    </source>
</evidence>
<reference evidence="3" key="1">
    <citation type="journal article" date="2019" name="Int. J. Syst. Evol. Microbiol.">
        <title>The Global Catalogue of Microorganisms (GCM) 10K type strain sequencing project: providing services to taxonomists for standard genome sequencing and annotation.</title>
        <authorList>
            <consortium name="The Broad Institute Genomics Platform"/>
            <consortium name="The Broad Institute Genome Sequencing Center for Infectious Disease"/>
            <person name="Wu L."/>
            <person name="Ma J."/>
        </authorList>
    </citation>
    <scope>NUCLEOTIDE SEQUENCE [LARGE SCALE GENOMIC DNA]</scope>
    <source>
        <strain evidence="3">CGMCC 4.7319</strain>
    </source>
</reference>
<dbReference type="CDD" id="cd07043">
    <property type="entry name" value="STAS_anti-anti-sigma_factors"/>
    <property type="match status" value="1"/>
</dbReference>
<proteinExistence type="predicted"/>
<dbReference type="PROSITE" id="PS50801">
    <property type="entry name" value="STAS"/>
    <property type="match status" value="1"/>
</dbReference>
<keyword evidence="3" id="KW-1185">Reference proteome</keyword>
<gene>
    <name evidence="2" type="ORF">GCM10011609_49400</name>
</gene>
<evidence type="ECO:0000259" key="1">
    <source>
        <dbReference type="PROSITE" id="PS50801"/>
    </source>
</evidence>
<dbReference type="Proteomes" id="UP000597656">
    <property type="component" value="Unassembled WGS sequence"/>
</dbReference>
<sequence length="142" mass="14889">MVVPAIEPATHVADAHLAKPVHPQRCATCCIPTPEALKMEPQSGLLDVRRQGALVTLTGEVDLNTSDLLRAELALARASGDGDVVVDFTGLTFIGSSGLHVLIETATALGERRLVLLGGGWGAYVVNLLGLSAKFPNIVVDR</sequence>
<protein>
    <recommendedName>
        <fullName evidence="1">STAS domain-containing protein</fullName>
    </recommendedName>
</protein>
<dbReference type="Gene3D" id="3.30.750.24">
    <property type="entry name" value="STAS domain"/>
    <property type="match status" value="1"/>
</dbReference>
<dbReference type="InterPro" id="IPR002645">
    <property type="entry name" value="STAS_dom"/>
</dbReference>
<dbReference type="InterPro" id="IPR058548">
    <property type="entry name" value="MlaB-like_STAS"/>
</dbReference>
<accession>A0ABQ2IBX0</accession>
<dbReference type="EMBL" id="BMNC01000006">
    <property type="protein sequence ID" value="GGN04292.1"/>
    <property type="molecule type" value="Genomic_DNA"/>
</dbReference>
<comment type="caution">
    <text evidence="2">The sequence shown here is derived from an EMBL/GenBank/DDBJ whole genome shotgun (WGS) entry which is preliminary data.</text>
</comment>
<feature type="domain" description="STAS" evidence="1">
    <location>
        <begin position="54"/>
        <end position="118"/>
    </location>
</feature>
<organism evidence="2 3">
    <name type="scientific">Lentzea pudingi</name>
    <dbReference type="NCBI Taxonomy" id="1789439"/>
    <lineage>
        <taxon>Bacteria</taxon>
        <taxon>Bacillati</taxon>
        <taxon>Actinomycetota</taxon>
        <taxon>Actinomycetes</taxon>
        <taxon>Pseudonocardiales</taxon>
        <taxon>Pseudonocardiaceae</taxon>
        <taxon>Lentzea</taxon>
    </lineage>
</organism>
<dbReference type="InterPro" id="IPR036513">
    <property type="entry name" value="STAS_dom_sf"/>
</dbReference>
<name>A0ABQ2IBX0_9PSEU</name>
<evidence type="ECO:0000313" key="3">
    <source>
        <dbReference type="Proteomes" id="UP000597656"/>
    </source>
</evidence>